<accession>A0AB33Z201</accession>
<proteinExistence type="predicted"/>
<dbReference type="Pfam" id="PF03168">
    <property type="entry name" value="LEA_2"/>
    <property type="match status" value="1"/>
</dbReference>
<keyword evidence="3" id="KW-1185">Reference proteome</keyword>
<evidence type="ECO:0000313" key="3">
    <source>
        <dbReference type="Proteomes" id="UP000015462"/>
    </source>
</evidence>
<dbReference type="EMBL" id="ASHL01000004">
    <property type="protein sequence ID" value="EPD13218.1"/>
    <property type="molecule type" value="Genomic_DNA"/>
</dbReference>
<dbReference type="Gene3D" id="2.60.40.1820">
    <property type="match status" value="1"/>
</dbReference>
<feature type="domain" description="Water stress and hypersensitive response" evidence="1">
    <location>
        <begin position="33"/>
        <end position="154"/>
    </location>
</feature>
<dbReference type="GO" id="GO:0009269">
    <property type="term" value="P:response to desiccation"/>
    <property type="evidence" value="ECO:0007669"/>
    <property type="project" value="InterPro"/>
</dbReference>
<gene>
    <name evidence="2" type="ORF">L196_06235</name>
</gene>
<comment type="caution">
    <text evidence="2">The sequence shown here is derived from an EMBL/GenBank/DDBJ whole genome shotgun (WGS) entry which is preliminary data.</text>
</comment>
<dbReference type="InterPro" id="IPR013990">
    <property type="entry name" value="WHy-dom"/>
</dbReference>
<dbReference type="InterPro" id="IPR004864">
    <property type="entry name" value="LEA_2"/>
</dbReference>
<sequence>MRFLTHQLLVPFIVLLTLAGCAGITYHAQPPQISLNNIQLVNAQLLEQEYALTLRIQNTNDFPFFIKGLSYQLEINGSEFAHGVSSQSVNILPYQEAYLTVSLISNTLGVIKQLETLSGTNKTDLHFRLTGKVSHGTVNIPASMYSLPFVKEGTLNLNTLLKK</sequence>
<evidence type="ECO:0000259" key="1">
    <source>
        <dbReference type="SMART" id="SM00769"/>
    </source>
</evidence>
<reference evidence="2 3" key="1">
    <citation type="journal article" date="2013" name="Genome Announc.">
        <title>Genome Sequence of the Pyrene- and Fluoranthene-Degrading Bacterium Cycloclasticus sp. Strain PY97M.</title>
        <authorList>
            <person name="Cui Z."/>
            <person name="Xu G."/>
            <person name="Li Q."/>
            <person name="Gao W."/>
            <person name="Zheng L."/>
        </authorList>
    </citation>
    <scope>NUCLEOTIDE SEQUENCE [LARGE SCALE GENOMIC DNA]</scope>
    <source>
        <strain evidence="2 3">PY97M</strain>
    </source>
</reference>
<evidence type="ECO:0000313" key="2">
    <source>
        <dbReference type="EMBL" id="EPD13218.1"/>
    </source>
</evidence>
<dbReference type="SMART" id="SM00769">
    <property type="entry name" value="WHy"/>
    <property type="match status" value="1"/>
</dbReference>
<dbReference type="Proteomes" id="UP000015462">
    <property type="component" value="Unassembled WGS sequence"/>
</dbReference>
<dbReference type="AlphaFoldDB" id="A0AB33Z201"/>
<protein>
    <submittedName>
        <fullName evidence="2">Water Stress and Hypersensitive response domain-containing protein</fullName>
    </submittedName>
</protein>
<dbReference type="RefSeq" id="WP_015004958.1">
    <property type="nucleotide sequence ID" value="NZ_FQZJ01000003.1"/>
</dbReference>
<name>A0AB33Z201_9GAMM</name>
<organism evidence="2 3">
    <name type="scientific">Cycloclasticus pugetii</name>
    <dbReference type="NCBI Taxonomy" id="34068"/>
    <lineage>
        <taxon>Bacteria</taxon>
        <taxon>Pseudomonadati</taxon>
        <taxon>Pseudomonadota</taxon>
        <taxon>Gammaproteobacteria</taxon>
        <taxon>Thiotrichales</taxon>
        <taxon>Piscirickettsiaceae</taxon>
        <taxon>Cycloclasticus</taxon>
    </lineage>
</organism>
<dbReference type="SUPFAM" id="SSF117070">
    <property type="entry name" value="LEA14-like"/>
    <property type="match status" value="1"/>
</dbReference>
<dbReference type="PROSITE" id="PS51257">
    <property type="entry name" value="PROKAR_LIPOPROTEIN"/>
    <property type="match status" value="1"/>
</dbReference>